<dbReference type="InterPro" id="IPR029230">
    <property type="entry name" value="Macin"/>
</dbReference>
<dbReference type="EMBL" id="JX256254">
    <property type="protein sequence ID" value="AFR36920.1"/>
    <property type="molecule type" value="mRNA"/>
</dbReference>
<keyword evidence="4" id="KW-1015">Disulfide bond</keyword>
<evidence type="ECO:0000256" key="5">
    <source>
        <dbReference type="SAM" id="SignalP"/>
    </source>
</evidence>
<feature type="signal peptide" evidence="5">
    <location>
        <begin position="1"/>
        <end position="24"/>
    </location>
</feature>
<dbReference type="GO" id="GO:0005576">
    <property type="term" value="C:extracellular region"/>
    <property type="evidence" value="ECO:0007669"/>
    <property type="project" value="UniProtKB-SubCell"/>
</dbReference>
<comment type="subcellular location">
    <subcellularLocation>
        <location evidence="1">Secreted</location>
    </subcellularLocation>
</comment>
<reference evidence="6" key="1">
    <citation type="submission" date="2012-06" db="EMBL/GenBank/DDBJ databases">
        <title>A novel cysteine-rich antimicrobial peptide from the mucus of the snail of Achatina fulica.</title>
        <authorList>
            <person name="Zhong J."/>
            <person name="Liu R."/>
        </authorList>
    </citation>
    <scope>NUCLEOTIDE SEQUENCE</scope>
</reference>
<name>J9R1P0_LISFU</name>
<keyword evidence="5" id="KW-0732">Signal</keyword>
<organism evidence="6">
    <name type="scientific">Lissachatina fulica</name>
    <name type="common">Giant African land snail</name>
    <name type="synonym">Achatina fulica</name>
    <dbReference type="NCBI Taxonomy" id="2315439"/>
    <lineage>
        <taxon>Eukaryota</taxon>
        <taxon>Metazoa</taxon>
        <taxon>Spiralia</taxon>
        <taxon>Lophotrochozoa</taxon>
        <taxon>Mollusca</taxon>
        <taxon>Gastropoda</taxon>
        <taxon>Heterobranchia</taxon>
        <taxon>Euthyneura</taxon>
        <taxon>Panpulmonata</taxon>
        <taxon>Eupulmonata</taxon>
        <taxon>Stylommatophora</taxon>
        <taxon>Helicina</taxon>
        <taxon>Achatinoidea</taxon>
        <taxon>Achatinidae</taxon>
        <taxon>Lissachatina</taxon>
    </lineage>
</organism>
<proteinExistence type="evidence at transcript level"/>
<evidence type="ECO:0000256" key="4">
    <source>
        <dbReference type="ARBA" id="ARBA00023157"/>
    </source>
</evidence>
<accession>J9R1P0</accession>
<dbReference type="SMR" id="J9R1P0"/>
<sequence>MGWLGTCGLLLGLTLITLIHMTTTDTNVIGECFDEWSRCHRQTRWWTKILFQSCENRCKCKVQLMGNCIKVPFKCFLWKQKRFMCECYGPISGTKPWYCGWEL</sequence>
<dbReference type="AlphaFoldDB" id="J9R1P0"/>
<protein>
    <submittedName>
        <fullName evidence="6">Mytimacin-AF</fullName>
    </submittedName>
</protein>
<dbReference type="Pfam" id="PF14865">
    <property type="entry name" value="Macin"/>
    <property type="match status" value="1"/>
</dbReference>
<dbReference type="Gene3D" id="3.30.30.100">
    <property type="match status" value="1"/>
</dbReference>
<dbReference type="InterPro" id="IPR038456">
    <property type="entry name" value="Macin_sf"/>
</dbReference>
<dbReference type="GO" id="GO:0006952">
    <property type="term" value="P:defense response"/>
    <property type="evidence" value="ECO:0007669"/>
    <property type="project" value="InterPro"/>
</dbReference>
<feature type="chain" id="PRO_5003826784" evidence="5">
    <location>
        <begin position="25"/>
        <end position="103"/>
    </location>
</feature>
<evidence type="ECO:0000256" key="1">
    <source>
        <dbReference type="ARBA" id="ARBA00004613"/>
    </source>
</evidence>
<evidence type="ECO:0000256" key="3">
    <source>
        <dbReference type="ARBA" id="ARBA00022525"/>
    </source>
</evidence>
<evidence type="ECO:0000256" key="2">
    <source>
        <dbReference type="ARBA" id="ARBA00010366"/>
    </source>
</evidence>
<keyword evidence="3" id="KW-0964">Secreted</keyword>
<evidence type="ECO:0000313" key="6">
    <source>
        <dbReference type="EMBL" id="AFR36920.1"/>
    </source>
</evidence>
<comment type="similarity">
    <text evidence="2">Belongs to the macin family.</text>
</comment>